<keyword evidence="1" id="KW-0808">Transferase</keyword>
<dbReference type="OrthoDB" id="9812992at2"/>
<sequence length="1059" mass="113670">MTGPSHITQGHRSFLRQAHLNNWQRYLASLGRAQPTSALPPARSWDLCILTASDEGQADMVRRQLAWRREAGLLPVNTDFHVVPDPEGRRIGSGGATLRILARLFRPELLPPLTRENPANLRVLVIHSGGDSRRLPHCSATGKLFARVPRQLPDGRASTIFDEFLINLSGVASSAPPGILLVSGDVLLLFDHLQLSLQRRGVLGVSVAASLSVGTRHGVYVADAQPHGNTAAVRAFLHKPSPEQLRQAGAVAPDGQVQVDTGLVWMDAATARRFADLTSQEPVARLCRLTKTATDSHGPLPPLNLYGDLLLPLARETHLEAYLADESDGPATPGLQAARRTIWQELRGTPFSAVRLQPAVFVHFGTSEEYWRMVAADPDLAHTCGWTSQAMAWPQEPGPAGEPPEGGSLFLINAVVEGPIAGAADAQGPALVVDSHLAGPVTLAGPGIVAGLHTARPLQLPPGLVLHQLPVDGGVVTRLFGLYDDPKRPWDDPAATFLNRPWAAWLAGLDLPPEVIWPGISPEARTLWNARLYPRTGDREESLWLTLGLLEAIASATPDPAWRARWEAQPRLSLAESFVQADGQRILDEMAAVEDRVMAHRTFAAMAAERPASEIAQLFHSGGEARPGRRRLLERWLAEADPLLQMRGYKALAVATGEGHWEDRAFGVLAGLIQDDVRGHRRPGRPPVPATGHGHAVRVAAAARIDFGGGWTDTPPYSIERGGTVLNGAITLHGAHPIVAEAAWLPEPRLVLESRDIGESVVLEAAGEALDYANPADPFALLKAALVLKGLVPEDASPQMPLAELLRETGGVRLSTQTHIPRGSGLGTSSIMAGALLASLDRLLGQESNQSRLFDEVLCLEQMLTTGGGWQDQVGGLVGGIKLVHTAPGLPQRITVDPVALPPAVQEQLGQCLCLVYTGQQRLAKNLLRAVMGRWMARDPEMVWILEEIGRLAVAMRDALAAGDLGQFGALLAEHWALNKRMDPGCTNPFIDELFERMTPYIHGGKLAGAGGGGFALVLARDGQAARELAAMLMERYQGTPVGLWPCAIAAQGLVCSVP</sequence>
<protein>
    <recommendedName>
        <fullName evidence="11">Bifunctional fucokinase/L-fucose-1-P-guanylyltransferase</fullName>
    </recommendedName>
</protein>
<feature type="domain" description="GDP-fucose pyrophosphorylase" evidence="7">
    <location>
        <begin position="119"/>
        <end position="535"/>
    </location>
</feature>
<evidence type="ECO:0000256" key="2">
    <source>
        <dbReference type="ARBA" id="ARBA00022741"/>
    </source>
</evidence>
<evidence type="ECO:0000256" key="3">
    <source>
        <dbReference type="ARBA" id="ARBA00022777"/>
    </source>
</evidence>
<evidence type="ECO:0000256" key="1">
    <source>
        <dbReference type="ARBA" id="ARBA00022679"/>
    </source>
</evidence>
<dbReference type="AlphaFoldDB" id="A0A540V946"/>
<dbReference type="PANTHER" id="PTHR32463">
    <property type="entry name" value="L-FUCOSE KINASE"/>
    <property type="match status" value="1"/>
</dbReference>
<keyword evidence="10" id="KW-1185">Reference proteome</keyword>
<dbReference type="InParanoid" id="A0A540V946"/>
<organism evidence="9 10">
    <name type="scientific">Litorilinea aerophila</name>
    <dbReference type="NCBI Taxonomy" id="1204385"/>
    <lineage>
        <taxon>Bacteria</taxon>
        <taxon>Bacillati</taxon>
        <taxon>Chloroflexota</taxon>
        <taxon>Caldilineae</taxon>
        <taxon>Caldilineales</taxon>
        <taxon>Caldilineaceae</taxon>
        <taxon>Litorilinea</taxon>
    </lineage>
</organism>
<dbReference type="InterPro" id="IPR013750">
    <property type="entry name" value="GHMP_kinase_C_dom"/>
</dbReference>
<evidence type="ECO:0000259" key="7">
    <source>
        <dbReference type="Pfam" id="PF07959"/>
    </source>
</evidence>
<dbReference type="PRINTS" id="PR00960">
    <property type="entry name" value="LMBPPROTEIN"/>
</dbReference>
<dbReference type="GO" id="GO:0042352">
    <property type="term" value="P:GDP-L-fucose salvage"/>
    <property type="evidence" value="ECO:0007669"/>
    <property type="project" value="TreeGrafter"/>
</dbReference>
<accession>A0A540V946</accession>
<dbReference type="EMBL" id="VIGC01000043">
    <property type="protein sequence ID" value="TQE93290.1"/>
    <property type="molecule type" value="Genomic_DNA"/>
</dbReference>
<evidence type="ECO:0000313" key="9">
    <source>
        <dbReference type="EMBL" id="TQE93290.1"/>
    </source>
</evidence>
<feature type="domain" description="GHMP kinase N-terminal" evidence="6">
    <location>
        <begin position="805"/>
        <end position="880"/>
    </location>
</feature>
<dbReference type="GO" id="GO:0050201">
    <property type="term" value="F:fucokinase activity"/>
    <property type="evidence" value="ECO:0007669"/>
    <property type="project" value="TreeGrafter"/>
</dbReference>
<comment type="similarity">
    <text evidence="5">Belongs to the GHMP kinase family.</text>
</comment>
<dbReference type="Pfam" id="PF07959">
    <property type="entry name" value="Fucose_pyrophosphorylase"/>
    <property type="match status" value="1"/>
</dbReference>
<dbReference type="SUPFAM" id="SSF55060">
    <property type="entry name" value="GHMP Kinase, C-terminal domain"/>
    <property type="match status" value="1"/>
</dbReference>
<comment type="caution">
    <text evidence="9">The sequence shown here is derived from an EMBL/GenBank/DDBJ whole genome shotgun (WGS) entry which is preliminary data.</text>
</comment>
<name>A0A540V946_9CHLR</name>
<keyword evidence="2" id="KW-0547">Nucleotide-binding</keyword>
<evidence type="ECO:0000256" key="5">
    <source>
        <dbReference type="ARBA" id="ARBA00038121"/>
    </source>
</evidence>
<proteinExistence type="inferred from homology"/>
<dbReference type="InterPro" id="IPR006204">
    <property type="entry name" value="GHMP_kinase_N_dom"/>
</dbReference>
<dbReference type="SUPFAM" id="SSF54211">
    <property type="entry name" value="Ribosomal protein S5 domain 2-like"/>
    <property type="match status" value="1"/>
</dbReference>
<dbReference type="Pfam" id="PF00288">
    <property type="entry name" value="GHMP_kinases_N"/>
    <property type="match status" value="1"/>
</dbReference>
<dbReference type="InterPro" id="IPR020568">
    <property type="entry name" value="Ribosomal_Su5_D2-typ_SF"/>
</dbReference>
<reference evidence="9 10" key="1">
    <citation type="submission" date="2019-06" db="EMBL/GenBank/DDBJ databases">
        <title>Genome sequence of Litorilinea aerophila BAA-2444.</title>
        <authorList>
            <person name="Maclea K.S."/>
            <person name="Maurais E.G."/>
            <person name="Iannazzi L.C."/>
        </authorList>
    </citation>
    <scope>NUCLEOTIDE SEQUENCE [LARGE SCALE GENOMIC DNA]</scope>
    <source>
        <strain evidence="9 10">ATCC BAA-2444</strain>
    </source>
</reference>
<dbReference type="Proteomes" id="UP000317371">
    <property type="component" value="Unassembled WGS sequence"/>
</dbReference>
<dbReference type="Pfam" id="PF08544">
    <property type="entry name" value="GHMP_kinases_C"/>
    <property type="match status" value="1"/>
</dbReference>
<dbReference type="InterPro" id="IPR036554">
    <property type="entry name" value="GHMP_kinase_C_sf"/>
</dbReference>
<evidence type="ECO:0000259" key="8">
    <source>
        <dbReference type="Pfam" id="PF08544"/>
    </source>
</evidence>
<dbReference type="PANTHER" id="PTHR32463:SF0">
    <property type="entry name" value="L-FUCOSE KINASE"/>
    <property type="match status" value="1"/>
</dbReference>
<dbReference type="Gene3D" id="3.30.230.120">
    <property type="match status" value="1"/>
</dbReference>
<evidence type="ECO:0000313" key="10">
    <source>
        <dbReference type="Proteomes" id="UP000317371"/>
    </source>
</evidence>
<keyword evidence="3" id="KW-0418">Kinase</keyword>
<dbReference type="InterPro" id="IPR052203">
    <property type="entry name" value="GHMP_Kinase-Related"/>
</dbReference>
<dbReference type="RefSeq" id="WP_141612317.1">
    <property type="nucleotide sequence ID" value="NZ_VIGC02000043.1"/>
</dbReference>
<dbReference type="InterPro" id="IPR012887">
    <property type="entry name" value="GDP_fucose_pyrophosphorylase"/>
</dbReference>
<evidence type="ECO:0000256" key="4">
    <source>
        <dbReference type="ARBA" id="ARBA00022840"/>
    </source>
</evidence>
<dbReference type="InterPro" id="IPR001174">
    <property type="entry name" value="HddA/FKP"/>
</dbReference>
<feature type="domain" description="GHMP kinase C-terminal" evidence="8">
    <location>
        <begin position="956"/>
        <end position="1033"/>
    </location>
</feature>
<dbReference type="GO" id="GO:0005524">
    <property type="term" value="F:ATP binding"/>
    <property type="evidence" value="ECO:0007669"/>
    <property type="project" value="UniProtKB-KW"/>
</dbReference>
<keyword evidence="4" id="KW-0067">ATP-binding</keyword>
<evidence type="ECO:0008006" key="11">
    <source>
        <dbReference type="Google" id="ProtNLM"/>
    </source>
</evidence>
<gene>
    <name evidence="9" type="ORF">FKZ61_21945</name>
</gene>
<evidence type="ECO:0000259" key="6">
    <source>
        <dbReference type="Pfam" id="PF00288"/>
    </source>
</evidence>